<feature type="chain" id="PRO_5023866622" description="Secreted protein" evidence="1">
    <location>
        <begin position="22"/>
        <end position="146"/>
    </location>
</feature>
<comment type="caution">
    <text evidence="2">The sequence shown here is derived from an EMBL/GenBank/DDBJ whole genome shotgun (WGS) entry which is preliminary data.</text>
</comment>
<feature type="signal peptide" evidence="1">
    <location>
        <begin position="1"/>
        <end position="21"/>
    </location>
</feature>
<gene>
    <name evidence="2" type="ORF">FQN60_004438</name>
</gene>
<evidence type="ECO:0000313" key="3">
    <source>
        <dbReference type="Proteomes" id="UP000327493"/>
    </source>
</evidence>
<keyword evidence="1" id="KW-0732">Signal</keyword>
<dbReference type="Proteomes" id="UP000327493">
    <property type="component" value="Chromosome 15"/>
</dbReference>
<organism evidence="2 3">
    <name type="scientific">Etheostoma spectabile</name>
    <name type="common">orangethroat darter</name>
    <dbReference type="NCBI Taxonomy" id="54343"/>
    <lineage>
        <taxon>Eukaryota</taxon>
        <taxon>Metazoa</taxon>
        <taxon>Chordata</taxon>
        <taxon>Craniata</taxon>
        <taxon>Vertebrata</taxon>
        <taxon>Euteleostomi</taxon>
        <taxon>Actinopterygii</taxon>
        <taxon>Neopterygii</taxon>
        <taxon>Teleostei</taxon>
        <taxon>Neoteleostei</taxon>
        <taxon>Acanthomorphata</taxon>
        <taxon>Eupercaria</taxon>
        <taxon>Perciformes</taxon>
        <taxon>Percoidei</taxon>
        <taxon>Percidae</taxon>
        <taxon>Etheostomatinae</taxon>
        <taxon>Etheostoma</taxon>
    </lineage>
</organism>
<dbReference type="AlphaFoldDB" id="A0A5J5CX74"/>
<evidence type="ECO:0008006" key="4">
    <source>
        <dbReference type="Google" id="ProtNLM"/>
    </source>
</evidence>
<keyword evidence="3" id="KW-1185">Reference proteome</keyword>
<reference evidence="2 3" key="1">
    <citation type="submission" date="2019-08" db="EMBL/GenBank/DDBJ databases">
        <title>A chromosome-level genome assembly, high-density linkage maps, and genome scans reveal the genomic architecture of hybrid incompatibilities underlying speciation via character displacement in darters (Percidae: Etheostominae).</title>
        <authorList>
            <person name="Moran R.L."/>
            <person name="Catchen J.M."/>
            <person name="Fuller R.C."/>
        </authorList>
    </citation>
    <scope>NUCLEOTIDE SEQUENCE [LARGE SCALE GENOMIC DNA]</scope>
    <source>
        <strain evidence="2">EspeVRDwgs_2016</strain>
        <tissue evidence="2">Muscle</tissue>
    </source>
</reference>
<protein>
    <recommendedName>
        <fullName evidence="4">Secreted protein</fullName>
    </recommendedName>
</protein>
<name>A0A5J5CX74_9PERO</name>
<dbReference type="EMBL" id="VOFY01000015">
    <property type="protein sequence ID" value="KAA8585744.1"/>
    <property type="molecule type" value="Genomic_DNA"/>
</dbReference>
<evidence type="ECO:0000313" key="2">
    <source>
        <dbReference type="EMBL" id="KAA8585744.1"/>
    </source>
</evidence>
<sequence>MCVVSCWWTWFGSSLYTVMRAVRFSTMCSSRFPGGQQTALGELAPGGGGAAAGTGPHSLQQRLKLEGRPSRPWTGRMPGYCQVIVDIVHIDVMPQPLAGRPSFAGADVSCSLTVWRVQPGPGCLHRPGPIGRLLRGATFLFIGTWE</sequence>
<evidence type="ECO:0000256" key="1">
    <source>
        <dbReference type="SAM" id="SignalP"/>
    </source>
</evidence>
<proteinExistence type="predicted"/>
<accession>A0A5J5CX74</accession>